<dbReference type="RefSeq" id="WP_248552880.1">
    <property type="nucleotide sequence ID" value="NZ_JALPRK010000017.1"/>
</dbReference>
<reference evidence="3" key="1">
    <citation type="submission" date="2022-04" db="EMBL/GenBank/DDBJ databases">
        <authorList>
            <person name="Seo M.-J."/>
        </authorList>
    </citation>
    <scope>NUCLEOTIDE SEQUENCE</scope>
    <source>
        <strain evidence="3">MBLB2552</strain>
    </source>
</reference>
<feature type="domain" description="Activator of Hsp90 ATPase homologue 1/2-like C-terminal" evidence="2">
    <location>
        <begin position="14"/>
        <end position="147"/>
    </location>
</feature>
<dbReference type="AlphaFoldDB" id="A0A9X1Y7U3"/>
<dbReference type="Gene3D" id="3.30.530.20">
    <property type="match status" value="1"/>
</dbReference>
<comment type="similarity">
    <text evidence="1">Belongs to the AHA1 family.</text>
</comment>
<accession>A0A9X1Y7U3</accession>
<dbReference type="InterPro" id="IPR013538">
    <property type="entry name" value="ASHA1/2-like_C"/>
</dbReference>
<dbReference type="Proteomes" id="UP001139534">
    <property type="component" value="Unassembled WGS sequence"/>
</dbReference>
<protein>
    <submittedName>
        <fullName evidence="3">SRPBCC domain-containing protein</fullName>
    </submittedName>
</protein>
<dbReference type="Pfam" id="PF08327">
    <property type="entry name" value="AHSA1"/>
    <property type="match status" value="1"/>
</dbReference>
<evidence type="ECO:0000259" key="2">
    <source>
        <dbReference type="Pfam" id="PF08327"/>
    </source>
</evidence>
<dbReference type="SUPFAM" id="SSF55961">
    <property type="entry name" value="Bet v1-like"/>
    <property type="match status" value="1"/>
</dbReference>
<dbReference type="EMBL" id="JALPRK010000017">
    <property type="protein sequence ID" value="MCK8488827.1"/>
    <property type="molecule type" value="Genomic_DNA"/>
</dbReference>
<evidence type="ECO:0000313" key="3">
    <source>
        <dbReference type="EMBL" id="MCK8488827.1"/>
    </source>
</evidence>
<proteinExistence type="inferred from homology"/>
<keyword evidence="4" id="KW-1185">Reference proteome</keyword>
<name>A0A9X1Y7U3_9BACL</name>
<dbReference type="InterPro" id="IPR023393">
    <property type="entry name" value="START-like_dom_sf"/>
</dbReference>
<gene>
    <name evidence="3" type="ORF">M0651_16770</name>
</gene>
<organism evidence="3 4">
    <name type="scientific">Paenibacillus mellifer</name>
    <dbReference type="NCBI Taxonomy" id="2937794"/>
    <lineage>
        <taxon>Bacteria</taxon>
        <taxon>Bacillati</taxon>
        <taxon>Bacillota</taxon>
        <taxon>Bacilli</taxon>
        <taxon>Bacillales</taxon>
        <taxon>Paenibacillaceae</taxon>
        <taxon>Paenibacillus</taxon>
    </lineage>
</organism>
<evidence type="ECO:0000313" key="4">
    <source>
        <dbReference type="Proteomes" id="UP001139534"/>
    </source>
</evidence>
<evidence type="ECO:0000256" key="1">
    <source>
        <dbReference type="ARBA" id="ARBA00006817"/>
    </source>
</evidence>
<dbReference type="CDD" id="cd07814">
    <property type="entry name" value="SRPBCC_CalC_Aha1-like"/>
    <property type="match status" value="1"/>
</dbReference>
<comment type="caution">
    <text evidence="3">The sequence shown here is derived from an EMBL/GenBank/DDBJ whole genome shotgun (WGS) entry which is preliminary data.</text>
</comment>
<sequence>MSSEVIVKEIAIEADLELVWKAWLEERRITQWFAPMANVDPRIGGKFELFFDPSNPERMGTKGCTIRELEEQRLLVFEWKGPDDFAEWMNQEGELTVVRVEFTSAVQGTTNLKLTHSGWGSSPVWSEAKEWHVAAWNQVLGSLKSEIESGEGVLCCQ</sequence>